<keyword evidence="2" id="KW-1185">Reference proteome</keyword>
<organism evidence="1 2">
    <name type="scientific">Trapa incisa</name>
    <dbReference type="NCBI Taxonomy" id="236973"/>
    <lineage>
        <taxon>Eukaryota</taxon>
        <taxon>Viridiplantae</taxon>
        <taxon>Streptophyta</taxon>
        <taxon>Embryophyta</taxon>
        <taxon>Tracheophyta</taxon>
        <taxon>Spermatophyta</taxon>
        <taxon>Magnoliopsida</taxon>
        <taxon>eudicotyledons</taxon>
        <taxon>Gunneridae</taxon>
        <taxon>Pentapetalae</taxon>
        <taxon>rosids</taxon>
        <taxon>malvids</taxon>
        <taxon>Myrtales</taxon>
        <taxon>Lythraceae</taxon>
        <taxon>Trapa</taxon>
    </lineage>
</organism>
<accession>A0AAN7QX31</accession>
<dbReference type="Proteomes" id="UP001345219">
    <property type="component" value="Chromosome 14"/>
</dbReference>
<protein>
    <submittedName>
        <fullName evidence="1">Uncharacterized protein</fullName>
    </submittedName>
</protein>
<comment type="caution">
    <text evidence="1">The sequence shown here is derived from an EMBL/GenBank/DDBJ whole genome shotgun (WGS) entry which is preliminary data.</text>
</comment>
<proteinExistence type="predicted"/>
<reference evidence="1 2" key="1">
    <citation type="journal article" date="2023" name="Hortic Res">
        <title>Pangenome of water caltrop reveals structural variations and asymmetric subgenome divergence after allopolyploidization.</title>
        <authorList>
            <person name="Zhang X."/>
            <person name="Chen Y."/>
            <person name="Wang L."/>
            <person name="Yuan Y."/>
            <person name="Fang M."/>
            <person name="Shi L."/>
            <person name="Lu R."/>
            <person name="Comes H.P."/>
            <person name="Ma Y."/>
            <person name="Chen Y."/>
            <person name="Huang G."/>
            <person name="Zhou Y."/>
            <person name="Zheng Z."/>
            <person name="Qiu Y."/>
        </authorList>
    </citation>
    <scope>NUCLEOTIDE SEQUENCE [LARGE SCALE GENOMIC DNA]</scope>
    <source>
        <tissue evidence="1">Roots</tissue>
    </source>
</reference>
<dbReference type="EMBL" id="JAXIOK010000002">
    <property type="protein sequence ID" value="KAK4778308.1"/>
    <property type="molecule type" value="Genomic_DNA"/>
</dbReference>
<dbReference type="AlphaFoldDB" id="A0AAN7QX31"/>
<evidence type="ECO:0000313" key="1">
    <source>
        <dbReference type="EMBL" id="KAK4778308.1"/>
    </source>
</evidence>
<name>A0AAN7QX31_9MYRT</name>
<gene>
    <name evidence="1" type="ORF">SAY87_018495</name>
</gene>
<evidence type="ECO:0000313" key="2">
    <source>
        <dbReference type="Proteomes" id="UP001345219"/>
    </source>
</evidence>
<sequence>MLAKFTSSSYMPGSNWQLPPPFPVSSSKHLPATVISRLRRQQATITHLLGRRRGQPSPSSSRRCYSPLSFLALVEASPPLTPAEVRSVAAAHFLQP</sequence>